<proteinExistence type="predicted"/>
<organism evidence="1 2">
    <name type="scientific">Lipomyces kononenkoae</name>
    <name type="common">Yeast</name>
    <dbReference type="NCBI Taxonomy" id="34357"/>
    <lineage>
        <taxon>Eukaryota</taxon>
        <taxon>Fungi</taxon>
        <taxon>Dikarya</taxon>
        <taxon>Ascomycota</taxon>
        <taxon>Saccharomycotina</taxon>
        <taxon>Lipomycetes</taxon>
        <taxon>Lipomycetales</taxon>
        <taxon>Lipomycetaceae</taxon>
        <taxon>Lipomyces</taxon>
    </lineage>
</organism>
<dbReference type="EMBL" id="MU971367">
    <property type="protein sequence ID" value="KAK9237560.1"/>
    <property type="molecule type" value="Genomic_DNA"/>
</dbReference>
<keyword evidence="2" id="KW-1185">Reference proteome</keyword>
<sequence length="639" mass="69803">MPEPYSRVRDASEYDEAGVDVDTDSSSATVADLGLQRVSTSFSTYSQLDRRPTSRKEILGWLSFATGAEPFAVAAVGIYLPILLEQLARDKSVMADDHSVSCEYFEEVPGSSPGLSPGTGTERYCVTPALGFYVHPASFALYTFSISVFLQAIVVISMSGAADRGNYRKSLLLAFSCLGGLSSILLVAAVPSTYYLASILTIIGNVSFGAVAVCGNAFLPVLVRNHPDVLAAESGHQLDSREDSFSNMTESSALTVTESGPDEIHGRKPPGVTDIPQTFESFPPNTVDPDARSFFDYTANDAVAEKAAEISNHLSGLGVACGYLSAFVVQTSGIIFVAAMGSTMLSIRLVLVGIGVWWLVFCIPTALFMRPRPGPRLHIREKDKVVVRYVTYAWKTLWRTAKEVRKLRDVVLYLIGWFIISDSATTLNATAVLFARTELHMTPAALAVVGIITMIFGIAGAIIFSRYVQKYLNIPPNKVIMLIVAMTTLVPTYGLFGFVTDKIGLHHPWEIYILAAVYGLSLGGMSSVCRSVFSMLIPPGKESTFFSLYAVTDKGSSIIGPTIAAMITDRTRNIRYTFYFLFILLMLSMPIFYFLDAERGMRDAQRFGEEEEESIVPRRSTARPDPSPRGEEEDEVINA</sequence>
<dbReference type="Proteomes" id="UP001433508">
    <property type="component" value="Unassembled WGS sequence"/>
</dbReference>
<reference evidence="2" key="1">
    <citation type="journal article" date="2024" name="Front. Bioeng. Biotechnol.">
        <title>Genome-scale model development and genomic sequencing of the oleaginous clade Lipomyces.</title>
        <authorList>
            <person name="Czajka J.J."/>
            <person name="Han Y."/>
            <person name="Kim J."/>
            <person name="Mondo S.J."/>
            <person name="Hofstad B.A."/>
            <person name="Robles A."/>
            <person name="Haridas S."/>
            <person name="Riley R."/>
            <person name="LaButti K."/>
            <person name="Pangilinan J."/>
            <person name="Andreopoulos W."/>
            <person name="Lipzen A."/>
            <person name="Yan J."/>
            <person name="Wang M."/>
            <person name="Ng V."/>
            <person name="Grigoriev I.V."/>
            <person name="Spatafora J.W."/>
            <person name="Magnuson J.K."/>
            <person name="Baker S.E."/>
            <person name="Pomraning K.R."/>
        </authorList>
    </citation>
    <scope>NUCLEOTIDE SEQUENCE [LARGE SCALE GENOMIC DNA]</scope>
    <source>
        <strain evidence="2">CBS 7786</strain>
    </source>
</reference>
<protein>
    <submittedName>
        <fullName evidence="1">Autophagy-related protein 22-like protein</fullName>
    </submittedName>
</protein>
<gene>
    <name evidence="1" type="ORF">V1525DRAFT_403544</name>
</gene>
<evidence type="ECO:0000313" key="1">
    <source>
        <dbReference type="EMBL" id="KAK9237560.1"/>
    </source>
</evidence>
<accession>A0ACC3T201</accession>
<name>A0ACC3T201_LIPKO</name>
<evidence type="ECO:0000313" key="2">
    <source>
        <dbReference type="Proteomes" id="UP001433508"/>
    </source>
</evidence>
<comment type="caution">
    <text evidence="1">The sequence shown here is derived from an EMBL/GenBank/DDBJ whole genome shotgun (WGS) entry which is preliminary data.</text>
</comment>